<dbReference type="GO" id="GO:0005737">
    <property type="term" value="C:cytoplasm"/>
    <property type="evidence" value="ECO:0007669"/>
    <property type="project" value="InterPro"/>
</dbReference>
<gene>
    <name evidence="10 12" type="primary">lpxH</name>
    <name evidence="12" type="ORF">NCTC13316_01796</name>
</gene>
<feature type="binding site" evidence="10">
    <location>
        <position position="195"/>
    </location>
    <ligand>
        <name>substrate</name>
    </ligand>
</feature>
<dbReference type="OrthoDB" id="9783283at2"/>
<feature type="binding site" evidence="10">
    <location>
        <position position="195"/>
    </location>
    <ligand>
        <name>Mn(2+)</name>
        <dbReference type="ChEBI" id="CHEBI:29035"/>
        <label>2</label>
    </ligand>
</feature>
<evidence type="ECO:0000256" key="2">
    <source>
        <dbReference type="ARBA" id="ARBA00022516"/>
    </source>
</evidence>
<keyword evidence="6 10" id="KW-0378">Hydrolase</keyword>
<sequence>MLEAVFISDLHLHPNEELIYNRFKSFIRWAAINTRTVYILGDFFHAWAGDDTLEEWSIAVAAALKSLVNQGINVFFMHGNRDFLVGRQFAAKAGMTLLKEPTIITLVDKPVLLVHGDRYCIYDKAHQRFRKLTRNDLFVTLFSFIPRRIRQKMVNRVRQHSQNNRTKSTAMMAIEPKAMLSHMQQHQVKTLIHGHTHQPGLVKHTFQGDQFEQYVLSDWDDKPQILCYHKAKGFYFNQILL</sequence>
<organism evidence="12 13">
    <name type="scientific">Legionella busanensis</name>
    <dbReference type="NCBI Taxonomy" id="190655"/>
    <lineage>
        <taxon>Bacteria</taxon>
        <taxon>Pseudomonadati</taxon>
        <taxon>Pseudomonadota</taxon>
        <taxon>Gammaproteobacteria</taxon>
        <taxon>Legionellales</taxon>
        <taxon>Legionellaceae</taxon>
        <taxon>Legionella</taxon>
    </lineage>
</organism>
<dbReference type="InterPro" id="IPR004843">
    <property type="entry name" value="Calcineurin-like_PHP"/>
</dbReference>
<dbReference type="InterPro" id="IPR043461">
    <property type="entry name" value="LpxH-like"/>
</dbReference>
<dbReference type="GO" id="GO:0009245">
    <property type="term" value="P:lipid A biosynthetic process"/>
    <property type="evidence" value="ECO:0007669"/>
    <property type="project" value="UniProtKB-UniRule"/>
</dbReference>
<keyword evidence="13" id="KW-1185">Reference proteome</keyword>
<comment type="function">
    <text evidence="10">Hydrolyzes the pyrophosphate bond of UDP-2,3-diacylglucosamine to yield 2,3-diacylglucosamine 1-phosphate (lipid X) and UMP by catalyzing the attack of water at the alpha-P atom. Involved in the biosynthesis of lipid A, a phosphorylated glycolipid that anchors the lipopolysaccharide to the outer membrane of the cell.</text>
</comment>
<evidence type="ECO:0000256" key="6">
    <source>
        <dbReference type="ARBA" id="ARBA00022801"/>
    </source>
</evidence>
<proteinExistence type="inferred from homology"/>
<comment type="similarity">
    <text evidence="10">Belongs to the LpxH family.</text>
</comment>
<evidence type="ECO:0000256" key="9">
    <source>
        <dbReference type="ARBA" id="ARBA00023211"/>
    </source>
</evidence>
<dbReference type="EMBL" id="UGOD01000001">
    <property type="protein sequence ID" value="STX51700.1"/>
    <property type="molecule type" value="Genomic_DNA"/>
</dbReference>
<feature type="binding site" evidence="10">
    <location>
        <position position="164"/>
    </location>
    <ligand>
        <name>substrate</name>
    </ligand>
</feature>
<dbReference type="NCBIfam" id="TIGR01854">
    <property type="entry name" value="lipid_A_lpxH"/>
    <property type="match status" value="1"/>
</dbReference>
<dbReference type="EC" id="3.6.1.54" evidence="10"/>
<dbReference type="Pfam" id="PF00149">
    <property type="entry name" value="Metallophos"/>
    <property type="match status" value="1"/>
</dbReference>
<dbReference type="Proteomes" id="UP000254794">
    <property type="component" value="Unassembled WGS sequence"/>
</dbReference>
<keyword evidence="3 10" id="KW-0997">Cell inner membrane</keyword>
<evidence type="ECO:0000256" key="5">
    <source>
        <dbReference type="ARBA" id="ARBA00022723"/>
    </source>
</evidence>
<comment type="cofactor">
    <cofactor evidence="10">
        <name>Mn(2+)</name>
        <dbReference type="ChEBI" id="CHEBI:29035"/>
    </cofactor>
    <text evidence="10">Binds 2 Mn(2+) ions per subunit in a binuclear metal center.</text>
</comment>
<evidence type="ECO:0000259" key="11">
    <source>
        <dbReference type="Pfam" id="PF00149"/>
    </source>
</evidence>
<reference evidence="12 13" key="1">
    <citation type="submission" date="2018-06" db="EMBL/GenBank/DDBJ databases">
        <authorList>
            <consortium name="Pathogen Informatics"/>
            <person name="Doyle S."/>
        </authorList>
    </citation>
    <scope>NUCLEOTIDE SEQUENCE [LARGE SCALE GENOMIC DNA]</scope>
    <source>
        <strain evidence="12 13">NCTC13316</strain>
    </source>
</reference>
<keyword evidence="2 10" id="KW-0444">Lipid biosynthesis</keyword>
<feature type="binding site" evidence="10">
    <location>
        <position position="197"/>
    </location>
    <ligand>
        <name>Mn(2+)</name>
        <dbReference type="ChEBI" id="CHEBI:29035"/>
        <label>1</label>
    </ligand>
</feature>
<keyword evidence="7 10" id="KW-0443">Lipid metabolism</keyword>
<keyword evidence="1 10" id="KW-1003">Cell membrane</keyword>
<dbReference type="InterPro" id="IPR029052">
    <property type="entry name" value="Metallo-depent_PP-like"/>
</dbReference>
<dbReference type="CDD" id="cd07398">
    <property type="entry name" value="MPP_YbbF-LpxH"/>
    <property type="match status" value="1"/>
</dbReference>
<dbReference type="AlphaFoldDB" id="A0A378JNY9"/>
<feature type="binding site" evidence="10">
    <location>
        <position position="80"/>
    </location>
    <ligand>
        <name>Mn(2+)</name>
        <dbReference type="ChEBI" id="CHEBI:29035"/>
        <label>2</label>
    </ligand>
</feature>
<evidence type="ECO:0000313" key="13">
    <source>
        <dbReference type="Proteomes" id="UP000254794"/>
    </source>
</evidence>
<keyword evidence="8 10" id="KW-0472">Membrane</keyword>
<feature type="binding site" evidence="10">
    <location>
        <position position="42"/>
    </location>
    <ligand>
        <name>Mn(2+)</name>
        <dbReference type="ChEBI" id="CHEBI:29035"/>
        <label>2</label>
    </ligand>
</feature>
<dbReference type="GO" id="GO:0019897">
    <property type="term" value="C:extrinsic component of plasma membrane"/>
    <property type="evidence" value="ECO:0007669"/>
    <property type="project" value="UniProtKB-UniRule"/>
</dbReference>
<protein>
    <recommendedName>
        <fullName evidence="10">UDP-2,3-diacylglucosamine hydrolase</fullName>
        <ecNumber evidence="10">3.6.1.54</ecNumber>
    </recommendedName>
    <alternativeName>
        <fullName evidence="10">UDP-2,3-diacylglucosamine diphosphatase</fullName>
    </alternativeName>
</protein>
<feature type="binding site" evidence="10">
    <location>
        <position position="11"/>
    </location>
    <ligand>
        <name>Mn(2+)</name>
        <dbReference type="ChEBI" id="CHEBI:29035"/>
        <label>1</label>
    </ligand>
</feature>
<evidence type="ECO:0000256" key="3">
    <source>
        <dbReference type="ARBA" id="ARBA00022519"/>
    </source>
</evidence>
<evidence type="ECO:0000256" key="8">
    <source>
        <dbReference type="ARBA" id="ARBA00023136"/>
    </source>
</evidence>
<feature type="binding site" evidence="10">
    <location>
        <begin position="80"/>
        <end position="81"/>
    </location>
    <ligand>
        <name>substrate</name>
    </ligand>
</feature>
<feature type="binding site" evidence="10">
    <location>
        <position position="9"/>
    </location>
    <ligand>
        <name>Mn(2+)</name>
        <dbReference type="ChEBI" id="CHEBI:29035"/>
        <label>1</label>
    </ligand>
</feature>
<feature type="binding site" evidence="10">
    <location>
        <position position="115"/>
    </location>
    <ligand>
        <name>Mn(2+)</name>
        <dbReference type="ChEBI" id="CHEBI:29035"/>
        <label>2</label>
    </ligand>
</feature>
<keyword evidence="4 10" id="KW-0441">Lipid A biosynthesis</keyword>
<feature type="binding site" evidence="10">
    <location>
        <position position="167"/>
    </location>
    <ligand>
        <name>substrate</name>
    </ligand>
</feature>
<dbReference type="PANTHER" id="PTHR34990">
    <property type="entry name" value="UDP-2,3-DIACYLGLUCOSAMINE HYDROLASE-RELATED"/>
    <property type="match status" value="1"/>
</dbReference>
<feature type="domain" description="Calcineurin-like phosphoesterase" evidence="11">
    <location>
        <begin position="5"/>
        <end position="199"/>
    </location>
</feature>
<keyword evidence="5 10" id="KW-0479">Metal-binding</keyword>
<evidence type="ECO:0000313" key="12">
    <source>
        <dbReference type="EMBL" id="STX51700.1"/>
    </source>
</evidence>
<name>A0A378JNY9_9GAMM</name>
<dbReference type="InterPro" id="IPR010138">
    <property type="entry name" value="UDP-diacylglucosamine_Hdrlase"/>
</dbReference>
<dbReference type="Gene3D" id="3.60.21.10">
    <property type="match status" value="1"/>
</dbReference>
<dbReference type="SUPFAM" id="SSF56300">
    <property type="entry name" value="Metallo-dependent phosphatases"/>
    <property type="match status" value="1"/>
</dbReference>
<dbReference type="UniPathway" id="UPA00359">
    <property type="reaction ID" value="UER00480"/>
</dbReference>
<accession>A0A378JNY9</accession>
<dbReference type="GO" id="GO:0030145">
    <property type="term" value="F:manganese ion binding"/>
    <property type="evidence" value="ECO:0007669"/>
    <property type="project" value="UniProtKB-UniRule"/>
</dbReference>
<comment type="pathway">
    <text evidence="10">Glycolipid biosynthesis; lipid IV(A) biosynthesis; lipid IV(A) from (3R)-3-hydroxytetradecanoyl-[acyl-carrier-protein] and UDP-N-acetyl-alpha-D-glucosamine: step 4/6.</text>
</comment>
<feature type="binding site" evidence="10">
    <location>
        <position position="123"/>
    </location>
    <ligand>
        <name>substrate</name>
    </ligand>
</feature>
<evidence type="ECO:0000256" key="1">
    <source>
        <dbReference type="ARBA" id="ARBA00022475"/>
    </source>
</evidence>
<feature type="binding site" evidence="10">
    <location>
        <position position="42"/>
    </location>
    <ligand>
        <name>Mn(2+)</name>
        <dbReference type="ChEBI" id="CHEBI:29035"/>
        <label>1</label>
    </ligand>
</feature>
<evidence type="ECO:0000256" key="7">
    <source>
        <dbReference type="ARBA" id="ARBA00023098"/>
    </source>
</evidence>
<dbReference type="PANTHER" id="PTHR34990:SF1">
    <property type="entry name" value="UDP-2,3-DIACYLGLUCOSAMINE HYDROLASE"/>
    <property type="match status" value="1"/>
</dbReference>
<comment type="catalytic activity">
    <reaction evidence="10">
        <text>UDP-2-N,3-O-bis[(3R)-3-hydroxytetradecanoyl]-alpha-D-glucosamine + H2O = 2-N,3-O-bis[(3R)-3-hydroxytetradecanoyl]-alpha-D-glucosaminyl 1-phosphate + UMP + 2 H(+)</text>
        <dbReference type="Rhea" id="RHEA:25213"/>
        <dbReference type="ChEBI" id="CHEBI:15377"/>
        <dbReference type="ChEBI" id="CHEBI:15378"/>
        <dbReference type="ChEBI" id="CHEBI:57865"/>
        <dbReference type="ChEBI" id="CHEBI:57957"/>
        <dbReference type="ChEBI" id="CHEBI:78847"/>
        <dbReference type="EC" id="3.6.1.54"/>
    </reaction>
</comment>
<dbReference type="NCBIfam" id="NF003743">
    <property type="entry name" value="PRK05340.1"/>
    <property type="match status" value="1"/>
</dbReference>
<dbReference type="RefSeq" id="WP_115331319.1">
    <property type="nucleotide sequence ID" value="NZ_CAAAHP010000002.1"/>
</dbReference>
<dbReference type="HAMAP" id="MF_00575">
    <property type="entry name" value="LpxH"/>
    <property type="match status" value="1"/>
</dbReference>
<keyword evidence="9 10" id="KW-0464">Manganese</keyword>
<dbReference type="GO" id="GO:0008758">
    <property type="term" value="F:UDP-2,3-diacylglucosamine hydrolase activity"/>
    <property type="evidence" value="ECO:0007669"/>
    <property type="project" value="UniProtKB-UniRule"/>
</dbReference>
<comment type="subcellular location">
    <subcellularLocation>
        <location evidence="10">Cell inner membrane</location>
        <topology evidence="10">Peripheral membrane protein</topology>
        <orientation evidence="10">Cytoplasmic side</orientation>
    </subcellularLocation>
</comment>
<evidence type="ECO:0000256" key="10">
    <source>
        <dbReference type="HAMAP-Rule" id="MF_00575"/>
    </source>
</evidence>
<feature type="binding site" evidence="10">
    <location>
        <position position="161"/>
    </location>
    <ligand>
        <name>substrate</name>
    </ligand>
</feature>
<evidence type="ECO:0000256" key="4">
    <source>
        <dbReference type="ARBA" id="ARBA00022556"/>
    </source>
</evidence>